<protein>
    <submittedName>
        <fullName evidence="2">Glycosyltransferase</fullName>
    </submittedName>
</protein>
<organism evidence="2 3">
    <name type="scientific">Neptunomonas concharum</name>
    <dbReference type="NCBI Taxonomy" id="1031538"/>
    <lineage>
        <taxon>Bacteria</taxon>
        <taxon>Pseudomonadati</taxon>
        <taxon>Pseudomonadota</taxon>
        <taxon>Gammaproteobacteria</taxon>
        <taxon>Oceanospirillales</taxon>
        <taxon>Oceanospirillaceae</taxon>
        <taxon>Neptunomonas</taxon>
    </lineage>
</organism>
<dbReference type="GO" id="GO:0016740">
    <property type="term" value="F:transferase activity"/>
    <property type="evidence" value="ECO:0007669"/>
    <property type="project" value="UniProtKB-KW"/>
</dbReference>
<dbReference type="AlphaFoldDB" id="A0A5P1R987"/>
<keyword evidence="1" id="KW-0472">Membrane</keyword>
<evidence type="ECO:0000313" key="3">
    <source>
        <dbReference type="Proteomes" id="UP000324760"/>
    </source>
</evidence>
<keyword evidence="3" id="KW-1185">Reference proteome</keyword>
<dbReference type="Pfam" id="PF13641">
    <property type="entry name" value="Glyco_tranf_2_3"/>
    <property type="match status" value="1"/>
</dbReference>
<name>A0A5P1R987_9GAMM</name>
<dbReference type="InterPro" id="IPR029044">
    <property type="entry name" value="Nucleotide-diphossugar_trans"/>
</dbReference>
<dbReference type="EMBL" id="CP043869">
    <property type="protein sequence ID" value="QEQ95856.1"/>
    <property type="molecule type" value="Genomic_DNA"/>
</dbReference>
<accession>A0A5P1R987</accession>
<dbReference type="SUPFAM" id="SSF53448">
    <property type="entry name" value="Nucleotide-diphospho-sugar transferases"/>
    <property type="match status" value="1"/>
</dbReference>
<dbReference type="PANTHER" id="PTHR43685">
    <property type="entry name" value="GLYCOSYLTRANSFERASE"/>
    <property type="match status" value="1"/>
</dbReference>
<proteinExistence type="predicted"/>
<evidence type="ECO:0000313" key="2">
    <source>
        <dbReference type="EMBL" id="QEQ95856.1"/>
    </source>
</evidence>
<evidence type="ECO:0000256" key="1">
    <source>
        <dbReference type="SAM" id="Phobius"/>
    </source>
</evidence>
<reference evidence="2 3" key="1">
    <citation type="journal article" date="2019" name="Biochem. Eng. J.">
        <title>Metabolic engineering of the marine bacteria Neptunomonas concharum for the production of acetoin and meso-2,3-butanediol from acetate.</title>
        <authorList>
            <person name="Li W."/>
            <person name="Pu N."/>
            <person name="Liu C.-X."/>
            <person name="Yuan Q.-P."/>
            <person name="Li Z.-J."/>
        </authorList>
    </citation>
    <scope>NUCLEOTIDE SEQUENCE [LARGE SCALE GENOMIC DNA]</scope>
    <source>
        <strain evidence="2 3">JCM17730</strain>
    </source>
</reference>
<dbReference type="OrthoDB" id="9801954at2"/>
<dbReference type="PANTHER" id="PTHR43685:SF2">
    <property type="entry name" value="GLYCOSYLTRANSFERASE 2-LIKE DOMAIN-CONTAINING PROTEIN"/>
    <property type="match status" value="1"/>
</dbReference>
<feature type="transmembrane region" description="Helical" evidence="1">
    <location>
        <begin position="297"/>
        <end position="316"/>
    </location>
</feature>
<sequence length="325" mass="37107">MTTLSQNDQPLPKVTVLLAAYNGVQWLGEQVDSILGQAGVDITLMVSVDQCDDGTYAWFETRAQTEQRITLLPSVKLGSAAQNFFHLIRAAVADKADYICLADQDDIWLESKTIRAIEWLNEQQADGYSSDVLSFWPDGKERLIIKSQPQRAKDYLLEAPGPGCTFLLNRPLFAALQRFVNQRQPCVASLHYHDWFIYAFARAHGFRWVIDDHAMVRYRQHHANEQGANVGWKSKFKRAQTVLMGNWFDQVYRTAVLLTPVDPQAQTLANQLRQGRLGFVRLALESFDYRRKRKERWLLLISCLAVALVGFKSPTFNVPSELDRS</sequence>
<dbReference type="RefSeq" id="WP_138986560.1">
    <property type="nucleotide sequence ID" value="NZ_CP043869.1"/>
</dbReference>
<dbReference type="Proteomes" id="UP000324760">
    <property type="component" value="Chromosome"/>
</dbReference>
<dbReference type="InterPro" id="IPR050834">
    <property type="entry name" value="Glycosyltransf_2"/>
</dbReference>
<keyword evidence="1" id="KW-1133">Transmembrane helix</keyword>
<gene>
    <name evidence="2" type="ORF">F0U83_03575</name>
</gene>
<dbReference type="KEGG" id="ncu:F0U83_03575"/>
<dbReference type="Gene3D" id="3.90.550.10">
    <property type="entry name" value="Spore Coat Polysaccharide Biosynthesis Protein SpsA, Chain A"/>
    <property type="match status" value="1"/>
</dbReference>
<keyword evidence="1" id="KW-0812">Transmembrane</keyword>
<keyword evidence="2" id="KW-0808">Transferase</keyword>